<feature type="domain" description="HTH merR-type" evidence="5">
    <location>
        <begin position="1"/>
        <end position="71"/>
    </location>
</feature>
<dbReference type="Pfam" id="PF07739">
    <property type="entry name" value="TipAS"/>
    <property type="match status" value="1"/>
</dbReference>
<evidence type="ECO:0000256" key="2">
    <source>
        <dbReference type="ARBA" id="ARBA00023125"/>
    </source>
</evidence>
<evidence type="ECO:0000313" key="7">
    <source>
        <dbReference type="Proteomes" id="UP000182762"/>
    </source>
</evidence>
<reference evidence="6 7" key="1">
    <citation type="submission" date="2016-10" db="EMBL/GenBank/DDBJ databases">
        <authorList>
            <person name="Varghese N."/>
            <person name="Submissions S."/>
        </authorList>
    </citation>
    <scope>NUCLEOTIDE SEQUENCE [LARGE SCALE GENOMIC DNA]</scope>
    <source>
        <strain evidence="6 7">DSM 13796</strain>
    </source>
</reference>
<gene>
    <name evidence="6" type="ORF">SAMN02745910_00938</name>
</gene>
<dbReference type="SMART" id="SM00422">
    <property type="entry name" value="HTH_MERR"/>
    <property type="match status" value="1"/>
</dbReference>
<dbReference type="SUPFAM" id="SSF89082">
    <property type="entry name" value="Antibiotic binding domain of TipA-like multidrug resistance regulators"/>
    <property type="match status" value="1"/>
</dbReference>
<dbReference type="PROSITE" id="PS50937">
    <property type="entry name" value="HTH_MERR_2"/>
    <property type="match status" value="1"/>
</dbReference>
<dbReference type="PRINTS" id="PR00040">
    <property type="entry name" value="HTHMERR"/>
</dbReference>
<keyword evidence="2 6" id="KW-0238">DNA-binding</keyword>
<accession>A0A1I5XM03</accession>
<dbReference type="Gene3D" id="1.10.490.50">
    <property type="entry name" value="Antibiotic binding domain of TipA-like multidrug resistance regulators"/>
    <property type="match status" value="1"/>
</dbReference>
<evidence type="ECO:0000259" key="5">
    <source>
        <dbReference type="PROSITE" id="PS50937"/>
    </source>
</evidence>
<sequence length="254" mass="30374">MEYTVQKLARLAGVSARTLRYYDEINLLKPARINSSGYRIYGEHEINQLQQILFYRELGLHLEKIKEIVASPTFDRYKALKEHHLGLLEEKERINKLIQNVEKTIYAEERNEKMNDKEKFEGFKKELVEENERKYGKEIRQKYGEKEVEHSNQKVLNMTEEQYKELTATEKEMFEKLKKAFEEGDPQSENALRAAELHKKWLLYYWNSYSKEAHRGLGEMYVSDERFKQYYDQHGDGLAEFLRDAIYAYTNMGK</sequence>
<dbReference type="PANTHER" id="PTHR30204:SF90">
    <property type="entry name" value="HTH-TYPE TRANSCRIPTIONAL ACTIVATOR MTA"/>
    <property type="match status" value="1"/>
</dbReference>
<protein>
    <submittedName>
        <fullName evidence="6">DNA-binding transcriptional regulator, MerR family</fullName>
    </submittedName>
</protein>
<evidence type="ECO:0000313" key="6">
    <source>
        <dbReference type="EMBL" id="SFQ32856.1"/>
    </source>
</evidence>
<proteinExistence type="predicted"/>
<dbReference type="InterPro" id="IPR047057">
    <property type="entry name" value="MerR_fam"/>
</dbReference>
<dbReference type="InterPro" id="IPR009061">
    <property type="entry name" value="DNA-bd_dom_put_sf"/>
</dbReference>
<organism evidence="6 7">
    <name type="scientific">Priestia endophytica DSM 13796</name>
    <dbReference type="NCBI Taxonomy" id="1121089"/>
    <lineage>
        <taxon>Bacteria</taxon>
        <taxon>Bacillati</taxon>
        <taxon>Bacillota</taxon>
        <taxon>Bacilli</taxon>
        <taxon>Bacillales</taxon>
        <taxon>Bacillaceae</taxon>
        <taxon>Priestia</taxon>
    </lineage>
</organism>
<dbReference type="Pfam" id="PF13411">
    <property type="entry name" value="MerR_1"/>
    <property type="match status" value="1"/>
</dbReference>
<dbReference type="GeneID" id="93709685"/>
<dbReference type="InterPro" id="IPR036244">
    <property type="entry name" value="TipA-like_antibiotic-bd"/>
</dbReference>
<dbReference type="GO" id="GO:0003677">
    <property type="term" value="F:DNA binding"/>
    <property type="evidence" value="ECO:0007669"/>
    <property type="project" value="UniProtKB-KW"/>
</dbReference>
<dbReference type="InterPro" id="IPR000551">
    <property type="entry name" value="MerR-type_HTH_dom"/>
</dbReference>
<keyword evidence="3" id="KW-0010">Activator</keyword>
<dbReference type="CDD" id="cd01106">
    <property type="entry name" value="HTH_TipAL-Mta"/>
    <property type="match status" value="1"/>
</dbReference>
<keyword evidence="1" id="KW-0805">Transcription regulation</keyword>
<evidence type="ECO:0000256" key="3">
    <source>
        <dbReference type="ARBA" id="ARBA00023159"/>
    </source>
</evidence>
<keyword evidence="4" id="KW-0804">Transcription</keyword>
<dbReference type="InterPro" id="IPR012925">
    <property type="entry name" value="TipAS_dom"/>
</dbReference>
<keyword evidence="7" id="KW-1185">Reference proteome</keyword>
<dbReference type="PANTHER" id="PTHR30204">
    <property type="entry name" value="REDOX-CYCLING DRUG-SENSING TRANSCRIPTIONAL ACTIVATOR SOXR"/>
    <property type="match status" value="1"/>
</dbReference>
<name>A0A1I5XM03_9BACI</name>
<dbReference type="Proteomes" id="UP000182762">
    <property type="component" value="Unassembled WGS sequence"/>
</dbReference>
<evidence type="ECO:0000256" key="4">
    <source>
        <dbReference type="ARBA" id="ARBA00023163"/>
    </source>
</evidence>
<evidence type="ECO:0000256" key="1">
    <source>
        <dbReference type="ARBA" id="ARBA00023015"/>
    </source>
</evidence>
<comment type="caution">
    <text evidence="6">The sequence shown here is derived from an EMBL/GenBank/DDBJ whole genome shotgun (WGS) entry which is preliminary data.</text>
</comment>
<dbReference type="Gene3D" id="1.10.1660.10">
    <property type="match status" value="1"/>
</dbReference>
<dbReference type="RefSeq" id="WP_061803423.1">
    <property type="nucleotide sequence ID" value="NZ_FOXX01000002.1"/>
</dbReference>
<dbReference type="EMBL" id="FOXX01000002">
    <property type="protein sequence ID" value="SFQ32856.1"/>
    <property type="molecule type" value="Genomic_DNA"/>
</dbReference>
<dbReference type="SUPFAM" id="SSF46955">
    <property type="entry name" value="Putative DNA-binding domain"/>
    <property type="match status" value="1"/>
</dbReference>